<feature type="transmembrane region" description="Helical" evidence="6">
    <location>
        <begin position="350"/>
        <end position="370"/>
    </location>
</feature>
<gene>
    <name evidence="7" type="ORF">LWF01_05390</name>
</gene>
<evidence type="ECO:0000256" key="4">
    <source>
        <dbReference type="ARBA" id="ARBA00022989"/>
    </source>
</evidence>
<dbReference type="InterPro" id="IPR050367">
    <property type="entry name" value="APC_superfamily"/>
</dbReference>
<feature type="transmembrane region" description="Helical" evidence="6">
    <location>
        <begin position="141"/>
        <end position="157"/>
    </location>
</feature>
<feature type="transmembrane region" description="Helical" evidence="6">
    <location>
        <begin position="376"/>
        <end position="403"/>
    </location>
</feature>
<keyword evidence="4 6" id="KW-1133">Transmembrane helix</keyword>
<accession>A0ABY8QVY4</accession>
<feature type="transmembrane region" description="Helical" evidence="6">
    <location>
        <begin position="99"/>
        <end position="121"/>
    </location>
</feature>
<evidence type="ECO:0000313" key="7">
    <source>
        <dbReference type="EMBL" id="WGW13202.1"/>
    </source>
</evidence>
<sequence length="487" mass="51308">MSSSELQAGKVVSSGGKLAQGQLGVWSIVFFVMSAAAPLTVFVSGTPSTFRLGGIGAPGAMLACGVTLLLFSLGFTAMSRHVRNTGAFYAYVAKGLGKPAGIGAAMVTIFAYGMLCVSFYGYLGFFAALTAKDLFGIDLPWGLWAIAAAVIVAFLGYRQIDVGAKVLAVLLTAEVLILLILSVAVLVRSGGEGMSLAPFDPANVFFATGAGTLFVLGFGSYIGFEGTAIYSEEAKDPRRTVPRATYIAIGFLAIFYAFTFWILTVAFGIDGIMSLALGDDFAEMAFIATDQNLGLLAVKVMQVLIVTSFFACLIAFHNASSRYIFSMGRERLLPAALGATHPKSKAPHRASLVMTVISIVAVIGCVVLGADPYLGFGLWSYSSGVIGIVFAQAVTAVAVTAYFMRDRQGYGPFRVLIAPALGAIGLTIGVILIVTNFDVITGMTGAVNWVMIVPTPLLFVVGIVIGFVMKRRNPDHYARLAEQGSVR</sequence>
<feature type="transmembrane region" description="Helical" evidence="6">
    <location>
        <begin position="55"/>
        <end position="78"/>
    </location>
</feature>
<keyword evidence="5 6" id="KW-0472">Membrane</keyword>
<organism evidence="7 8">
    <name type="scientific">Saxibacter everestensis</name>
    <dbReference type="NCBI Taxonomy" id="2909229"/>
    <lineage>
        <taxon>Bacteria</taxon>
        <taxon>Bacillati</taxon>
        <taxon>Actinomycetota</taxon>
        <taxon>Actinomycetes</taxon>
        <taxon>Micrococcales</taxon>
        <taxon>Brevibacteriaceae</taxon>
        <taxon>Saxibacter</taxon>
    </lineage>
</organism>
<protein>
    <submittedName>
        <fullName evidence="7">APC family permease</fullName>
    </submittedName>
</protein>
<dbReference type="PIRSF" id="PIRSF006060">
    <property type="entry name" value="AA_transporter"/>
    <property type="match status" value="1"/>
</dbReference>
<dbReference type="PANTHER" id="PTHR42770:SF16">
    <property type="entry name" value="AMINO ACID PERMEASE"/>
    <property type="match status" value="1"/>
</dbReference>
<dbReference type="Gene3D" id="1.20.1740.10">
    <property type="entry name" value="Amino acid/polyamine transporter I"/>
    <property type="match status" value="1"/>
</dbReference>
<feature type="transmembrane region" description="Helical" evidence="6">
    <location>
        <begin position="164"/>
        <end position="184"/>
    </location>
</feature>
<dbReference type="PANTHER" id="PTHR42770">
    <property type="entry name" value="AMINO ACID TRANSPORTER-RELATED"/>
    <property type="match status" value="1"/>
</dbReference>
<evidence type="ECO:0000256" key="5">
    <source>
        <dbReference type="ARBA" id="ARBA00023136"/>
    </source>
</evidence>
<dbReference type="InterPro" id="IPR002293">
    <property type="entry name" value="AA/rel_permease1"/>
</dbReference>
<reference evidence="7 8" key="1">
    <citation type="submission" date="2023-05" db="EMBL/GenBank/DDBJ databases">
        <title>Lithophilousrod everest ZFBP1038 complete genpme.</title>
        <authorList>
            <person name="Tian M."/>
        </authorList>
    </citation>
    <scope>NUCLEOTIDE SEQUENCE [LARGE SCALE GENOMIC DNA]</scope>
    <source>
        <strain evidence="7 8">ZFBP1038</strain>
    </source>
</reference>
<feature type="transmembrane region" description="Helical" evidence="6">
    <location>
        <begin position="415"/>
        <end position="434"/>
    </location>
</feature>
<evidence type="ECO:0000256" key="2">
    <source>
        <dbReference type="ARBA" id="ARBA00022475"/>
    </source>
</evidence>
<keyword evidence="3 6" id="KW-0812">Transmembrane</keyword>
<evidence type="ECO:0000256" key="1">
    <source>
        <dbReference type="ARBA" id="ARBA00004651"/>
    </source>
</evidence>
<feature type="transmembrane region" description="Helical" evidence="6">
    <location>
        <begin position="245"/>
        <end position="273"/>
    </location>
</feature>
<dbReference type="Pfam" id="PF13520">
    <property type="entry name" value="AA_permease_2"/>
    <property type="match status" value="1"/>
</dbReference>
<evidence type="ECO:0000256" key="6">
    <source>
        <dbReference type="SAM" id="Phobius"/>
    </source>
</evidence>
<dbReference type="RefSeq" id="WP_349640017.1">
    <property type="nucleotide sequence ID" value="NZ_CP090958.1"/>
</dbReference>
<dbReference type="Proteomes" id="UP001209083">
    <property type="component" value="Chromosome"/>
</dbReference>
<feature type="transmembrane region" description="Helical" evidence="6">
    <location>
        <begin position="446"/>
        <end position="469"/>
    </location>
</feature>
<feature type="transmembrane region" description="Helical" evidence="6">
    <location>
        <begin position="293"/>
        <end position="316"/>
    </location>
</feature>
<dbReference type="EMBL" id="CP090958">
    <property type="protein sequence ID" value="WGW13202.1"/>
    <property type="molecule type" value="Genomic_DNA"/>
</dbReference>
<comment type="subcellular location">
    <subcellularLocation>
        <location evidence="1">Cell membrane</location>
        <topology evidence="1">Multi-pass membrane protein</topology>
    </subcellularLocation>
</comment>
<feature type="transmembrane region" description="Helical" evidence="6">
    <location>
        <begin position="23"/>
        <end position="43"/>
    </location>
</feature>
<proteinExistence type="predicted"/>
<keyword evidence="8" id="KW-1185">Reference proteome</keyword>
<evidence type="ECO:0000256" key="3">
    <source>
        <dbReference type="ARBA" id="ARBA00022692"/>
    </source>
</evidence>
<feature type="transmembrane region" description="Helical" evidence="6">
    <location>
        <begin position="204"/>
        <end position="224"/>
    </location>
</feature>
<evidence type="ECO:0000313" key="8">
    <source>
        <dbReference type="Proteomes" id="UP001209083"/>
    </source>
</evidence>
<name>A0ABY8QVY4_9MICO</name>
<keyword evidence="2" id="KW-1003">Cell membrane</keyword>